<evidence type="ECO:0000313" key="2">
    <source>
        <dbReference type="EMBL" id="NPE26194.1"/>
    </source>
</evidence>
<reference evidence="2 3" key="1">
    <citation type="submission" date="2020-05" db="EMBL/GenBank/DDBJ databases">
        <title>Distinct polysaccharide utilization as determinants for interspecies competition between intestinal Prevotella spp.</title>
        <authorList>
            <person name="Galvez E.J.C."/>
            <person name="Iljazovic A."/>
            <person name="Strowig T."/>
        </authorList>
    </citation>
    <scope>NUCLEOTIDE SEQUENCE [LARGE SCALE GENOMIC DNA]</scope>
    <source>
        <strain evidence="2 3">PCHR</strain>
    </source>
</reference>
<dbReference type="EMBL" id="JABKKJ010000032">
    <property type="protein sequence ID" value="NPE26194.1"/>
    <property type="molecule type" value="Genomic_DNA"/>
</dbReference>
<accession>A0ABX2B806</accession>
<dbReference type="Proteomes" id="UP000820977">
    <property type="component" value="Unassembled WGS sequence"/>
</dbReference>
<evidence type="ECO:0000313" key="3">
    <source>
        <dbReference type="Proteomes" id="UP000820977"/>
    </source>
</evidence>
<dbReference type="RefSeq" id="WP_172345652.1">
    <property type="nucleotide sequence ID" value="NZ_CATJFF010000088.1"/>
</dbReference>
<feature type="signal peptide" evidence="1">
    <location>
        <begin position="1"/>
        <end position="20"/>
    </location>
</feature>
<keyword evidence="1" id="KW-0732">Signal</keyword>
<protein>
    <submittedName>
        <fullName evidence="2">Uncharacterized protein</fullName>
    </submittedName>
</protein>
<gene>
    <name evidence="2" type="ORF">HPS54_11865</name>
</gene>
<comment type="caution">
    <text evidence="2">The sequence shown here is derived from an EMBL/GenBank/DDBJ whole genome shotgun (WGS) entry which is preliminary data.</text>
</comment>
<feature type="chain" id="PRO_5045225041" evidence="1">
    <location>
        <begin position="21"/>
        <end position="183"/>
    </location>
</feature>
<keyword evidence="3" id="KW-1185">Reference proteome</keyword>
<organism evidence="2 3">
    <name type="scientific">Xylanibacter caecicola</name>
    <dbReference type="NCBI Taxonomy" id="2736294"/>
    <lineage>
        <taxon>Bacteria</taxon>
        <taxon>Pseudomonadati</taxon>
        <taxon>Bacteroidota</taxon>
        <taxon>Bacteroidia</taxon>
        <taxon>Bacteroidales</taxon>
        <taxon>Prevotellaceae</taxon>
        <taxon>Xylanibacter</taxon>
    </lineage>
</organism>
<sequence>MKRNIILTLFISLVSLCATAQEHIKFMGIPMGGTITAFQNKLQAKGLKVSVESARMPAGQRGYKGTFSGEQAEILIWFNPRTKIVYRGKAMINRYGKEFILGVLSEMESKLDLKYPDAEKYTDTFKDDYSHELRSVAYKLPTGRIDLFITGESYIDSGKFYLHIDYHDAINDFKNTLDEMEDL</sequence>
<evidence type="ECO:0000256" key="1">
    <source>
        <dbReference type="SAM" id="SignalP"/>
    </source>
</evidence>
<proteinExistence type="predicted"/>
<name>A0ABX2B806_9BACT</name>